<organism evidence="2 3">
    <name type="scientific">Paraburkholderia tagetis</name>
    <dbReference type="NCBI Taxonomy" id="2913261"/>
    <lineage>
        <taxon>Bacteria</taxon>
        <taxon>Pseudomonadati</taxon>
        <taxon>Pseudomonadota</taxon>
        <taxon>Betaproteobacteria</taxon>
        <taxon>Burkholderiales</taxon>
        <taxon>Burkholderiaceae</taxon>
        <taxon>Paraburkholderia</taxon>
    </lineage>
</organism>
<dbReference type="InterPro" id="IPR025421">
    <property type="entry name" value="DUF4148"/>
</dbReference>
<dbReference type="EMBL" id="JAKLJA010000087">
    <property type="protein sequence ID" value="MCG5079007.1"/>
    <property type="molecule type" value="Genomic_DNA"/>
</dbReference>
<proteinExistence type="predicted"/>
<comment type="caution">
    <text evidence="2">The sequence shown here is derived from an EMBL/GenBank/DDBJ whole genome shotgun (WGS) entry which is preliminary data.</text>
</comment>
<dbReference type="Pfam" id="PF13663">
    <property type="entry name" value="DUF4148"/>
    <property type="match status" value="1"/>
</dbReference>
<accession>A0A9X1ZZQ9</accession>
<gene>
    <name evidence="2" type="ORF">L5014_37825</name>
</gene>
<sequence length="106" mass="11454">MNTTTRTLAILFAIATPAISFAQPTGGPITRAQIREELVQLEHAGYKPSKVHYPADIQAAEARVSAHDFRKGNAYPGYGGMAVGVSQSGQRLSTDNWRAMYGYPGK</sequence>
<evidence type="ECO:0000256" key="1">
    <source>
        <dbReference type="SAM" id="SignalP"/>
    </source>
</evidence>
<dbReference type="AlphaFoldDB" id="A0A9X1ZZQ9"/>
<protein>
    <submittedName>
        <fullName evidence="2">DUF4148 domain-containing protein</fullName>
    </submittedName>
</protein>
<keyword evidence="3" id="KW-1185">Reference proteome</keyword>
<reference evidence="2" key="1">
    <citation type="submission" date="2022-01" db="EMBL/GenBank/DDBJ databases">
        <title>Genome sequence and assembly of Parabukholderia sp. RG36.</title>
        <authorList>
            <person name="Chhetri G."/>
        </authorList>
    </citation>
    <scope>NUCLEOTIDE SEQUENCE</scope>
    <source>
        <strain evidence="2">RG36</strain>
    </source>
</reference>
<feature type="signal peptide" evidence="1">
    <location>
        <begin position="1"/>
        <end position="22"/>
    </location>
</feature>
<dbReference type="RefSeq" id="WP_238468975.1">
    <property type="nucleotide sequence ID" value="NZ_JAKLJA010000087.1"/>
</dbReference>
<keyword evidence="1" id="KW-0732">Signal</keyword>
<feature type="chain" id="PRO_5040852725" evidence="1">
    <location>
        <begin position="23"/>
        <end position="106"/>
    </location>
</feature>
<dbReference type="Proteomes" id="UP001139308">
    <property type="component" value="Unassembled WGS sequence"/>
</dbReference>
<evidence type="ECO:0000313" key="2">
    <source>
        <dbReference type="EMBL" id="MCG5079007.1"/>
    </source>
</evidence>
<name>A0A9X1ZZQ9_9BURK</name>
<evidence type="ECO:0000313" key="3">
    <source>
        <dbReference type="Proteomes" id="UP001139308"/>
    </source>
</evidence>